<dbReference type="EMBL" id="JARJCW010000045">
    <property type="protein sequence ID" value="KAJ7205062.1"/>
    <property type="molecule type" value="Genomic_DNA"/>
</dbReference>
<feature type="region of interest" description="Disordered" evidence="1">
    <location>
        <begin position="19"/>
        <end position="56"/>
    </location>
</feature>
<dbReference type="Proteomes" id="UP001219525">
    <property type="component" value="Unassembled WGS sequence"/>
</dbReference>
<gene>
    <name evidence="2" type="ORF">GGX14DRAFT_397997</name>
</gene>
<comment type="caution">
    <text evidence="2">The sequence shown here is derived from an EMBL/GenBank/DDBJ whole genome shotgun (WGS) entry which is preliminary data.</text>
</comment>
<evidence type="ECO:0000256" key="1">
    <source>
        <dbReference type="SAM" id="MobiDB-lite"/>
    </source>
</evidence>
<feature type="region of interest" description="Disordered" evidence="1">
    <location>
        <begin position="71"/>
        <end position="92"/>
    </location>
</feature>
<protein>
    <submittedName>
        <fullName evidence="2">Uncharacterized protein</fullName>
    </submittedName>
</protein>
<keyword evidence="3" id="KW-1185">Reference proteome</keyword>
<dbReference type="AlphaFoldDB" id="A0AAD6YC64"/>
<accession>A0AAD6YC64</accession>
<reference evidence="2" key="1">
    <citation type="submission" date="2023-03" db="EMBL/GenBank/DDBJ databases">
        <title>Massive genome expansion in bonnet fungi (Mycena s.s.) driven by repeated elements and novel gene families across ecological guilds.</title>
        <authorList>
            <consortium name="Lawrence Berkeley National Laboratory"/>
            <person name="Harder C.B."/>
            <person name="Miyauchi S."/>
            <person name="Viragh M."/>
            <person name="Kuo A."/>
            <person name="Thoen E."/>
            <person name="Andreopoulos B."/>
            <person name="Lu D."/>
            <person name="Skrede I."/>
            <person name="Drula E."/>
            <person name="Henrissat B."/>
            <person name="Morin E."/>
            <person name="Kohler A."/>
            <person name="Barry K."/>
            <person name="LaButti K."/>
            <person name="Morin E."/>
            <person name="Salamov A."/>
            <person name="Lipzen A."/>
            <person name="Mereny Z."/>
            <person name="Hegedus B."/>
            <person name="Baldrian P."/>
            <person name="Stursova M."/>
            <person name="Weitz H."/>
            <person name="Taylor A."/>
            <person name="Grigoriev I.V."/>
            <person name="Nagy L.G."/>
            <person name="Martin F."/>
            <person name="Kauserud H."/>
        </authorList>
    </citation>
    <scope>NUCLEOTIDE SEQUENCE</scope>
    <source>
        <strain evidence="2">9144</strain>
    </source>
</reference>
<organism evidence="2 3">
    <name type="scientific">Mycena pura</name>
    <dbReference type="NCBI Taxonomy" id="153505"/>
    <lineage>
        <taxon>Eukaryota</taxon>
        <taxon>Fungi</taxon>
        <taxon>Dikarya</taxon>
        <taxon>Basidiomycota</taxon>
        <taxon>Agaricomycotina</taxon>
        <taxon>Agaricomycetes</taxon>
        <taxon>Agaricomycetidae</taxon>
        <taxon>Agaricales</taxon>
        <taxon>Marasmiineae</taxon>
        <taxon>Mycenaceae</taxon>
        <taxon>Mycena</taxon>
    </lineage>
</organism>
<feature type="region of interest" description="Disordered" evidence="1">
    <location>
        <begin position="301"/>
        <end position="320"/>
    </location>
</feature>
<sequence length="362" mass="38850">MAVQGTLQTAAIIKPLQDSSNPAARKLERDFPTGFNTSPAPPPAFLEPCKPAEGPSGAALQCAHPVNVGYKQEKESLPSREAARQTTRRKQRSVLELNPVVAASRTTCGHGARVKADTETNGSAAAAPYWDPRPAALEQCATPRDANRTNPRARHSQAVTARDYGARATHVRARVLSSGVWAGGAADAAYPVVVQHACLGKEIRACARGRGGHLRWTLRNAWMYTRPALARPSPPSGDEQEHLLGLKRDTDMARIGGGGENEPSWKRETALAKLSSLIRRTSRDSLLPSWASSVAASTSAHSGSLFEANDNDDEPEGDHMAQIPRLGRCARPPMSPPPQTLLPFDSIEYALACSNPLPLFTL</sequence>
<feature type="compositionally biased region" description="Basic and acidic residues" evidence="1">
    <location>
        <begin position="71"/>
        <end position="83"/>
    </location>
</feature>
<proteinExistence type="predicted"/>
<name>A0AAD6YC64_9AGAR</name>
<evidence type="ECO:0000313" key="2">
    <source>
        <dbReference type="EMBL" id="KAJ7205062.1"/>
    </source>
</evidence>
<evidence type="ECO:0000313" key="3">
    <source>
        <dbReference type="Proteomes" id="UP001219525"/>
    </source>
</evidence>